<dbReference type="InterPro" id="IPR003595">
    <property type="entry name" value="Tyr_Pase_cat"/>
</dbReference>
<dbReference type="InterPro" id="IPR000242">
    <property type="entry name" value="PTP_cat"/>
</dbReference>
<evidence type="ECO:0000259" key="6">
    <source>
        <dbReference type="PROSITE" id="PS50056"/>
    </source>
</evidence>
<accession>A0AAN9GB18</accession>
<dbReference type="SUPFAM" id="SSF52799">
    <property type="entry name" value="(Phosphotyrosine protein) phosphatases II"/>
    <property type="match status" value="1"/>
</dbReference>
<gene>
    <name evidence="7" type="ORF">V1264_020131</name>
</gene>
<keyword evidence="3" id="KW-0378">Hydrolase</keyword>
<dbReference type="InterPro" id="IPR050348">
    <property type="entry name" value="Protein-Tyr_Phosphatase"/>
</dbReference>
<dbReference type="EC" id="3.1.3.48" evidence="2"/>
<evidence type="ECO:0000256" key="3">
    <source>
        <dbReference type="ARBA" id="ARBA00022801"/>
    </source>
</evidence>
<dbReference type="Pfam" id="PF00102">
    <property type="entry name" value="Y_phosphatase"/>
    <property type="match status" value="1"/>
</dbReference>
<reference evidence="7 8" key="1">
    <citation type="submission" date="2024-02" db="EMBL/GenBank/DDBJ databases">
        <title>Chromosome-scale genome assembly of the rough periwinkle Littorina saxatilis.</title>
        <authorList>
            <person name="De Jode A."/>
            <person name="Faria R."/>
            <person name="Formenti G."/>
            <person name="Sims Y."/>
            <person name="Smith T.P."/>
            <person name="Tracey A."/>
            <person name="Wood J.M.D."/>
            <person name="Zagrodzka Z.B."/>
            <person name="Johannesson K."/>
            <person name="Butlin R.K."/>
            <person name="Leder E.H."/>
        </authorList>
    </citation>
    <scope>NUCLEOTIDE SEQUENCE [LARGE SCALE GENOMIC DNA]</scope>
    <source>
        <strain evidence="7">Snail1</strain>
        <tissue evidence="7">Muscle</tissue>
    </source>
</reference>
<comment type="caution">
    <text evidence="7">The sequence shown here is derived from an EMBL/GenBank/DDBJ whole genome shotgun (WGS) entry which is preliminary data.</text>
</comment>
<dbReference type="SMART" id="SM00404">
    <property type="entry name" value="PTPc_motif"/>
    <property type="match status" value="1"/>
</dbReference>
<evidence type="ECO:0000256" key="2">
    <source>
        <dbReference type="ARBA" id="ARBA00013064"/>
    </source>
</evidence>
<feature type="domain" description="Tyrosine-protein phosphatase" evidence="5">
    <location>
        <begin position="1"/>
        <end position="108"/>
    </location>
</feature>
<evidence type="ECO:0000256" key="1">
    <source>
        <dbReference type="ARBA" id="ARBA00009580"/>
    </source>
</evidence>
<evidence type="ECO:0000313" key="8">
    <source>
        <dbReference type="Proteomes" id="UP001374579"/>
    </source>
</evidence>
<dbReference type="InterPro" id="IPR000387">
    <property type="entry name" value="Tyr_Pase_dom"/>
</dbReference>
<dbReference type="InterPro" id="IPR029021">
    <property type="entry name" value="Prot-tyrosine_phosphatase-like"/>
</dbReference>
<dbReference type="AlphaFoldDB" id="A0AAN9GB18"/>
<sequence length="121" mass="13575">MSSTQGQASPRSVELLHYSDWKGDLPGSVEDLVHLVVTVLSASPILFQCSDGATKSGLLHAICDVIRRMTSEGNIDAYMSVRHIQIVRPQCLMSKVQYRFIYRAVQEYKKRNDVYANASLL</sequence>
<evidence type="ECO:0000259" key="5">
    <source>
        <dbReference type="PROSITE" id="PS50055"/>
    </source>
</evidence>
<organism evidence="7 8">
    <name type="scientific">Littorina saxatilis</name>
    <dbReference type="NCBI Taxonomy" id="31220"/>
    <lineage>
        <taxon>Eukaryota</taxon>
        <taxon>Metazoa</taxon>
        <taxon>Spiralia</taxon>
        <taxon>Lophotrochozoa</taxon>
        <taxon>Mollusca</taxon>
        <taxon>Gastropoda</taxon>
        <taxon>Caenogastropoda</taxon>
        <taxon>Littorinimorpha</taxon>
        <taxon>Littorinoidea</taxon>
        <taxon>Littorinidae</taxon>
        <taxon>Littorina</taxon>
    </lineage>
</organism>
<keyword evidence="8" id="KW-1185">Reference proteome</keyword>
<dbReference type="PROSITE" id="PS50055">
    <property type="entry name" value="TYR_PHOSPHATASE_PTP"/>
    <property type="match status" value="1"/>
</dbReference>
<evidence type="ECO:0000313" key="7">
    <source>
        <dbReference type="EMBL" id="KAK7101806.1"/>
    </source>
</evidence>
<evidence type="ECO:0000256" key="4">
    <source>
        <dbReference type="ARBA" id="ARBA00022912"/>
    </source>
</evidence>
<dbReference type="Proteomes" id="UP001374579">
    <property type="component" value="Unassembled WGS sequence"/>
</dbReference>
<dbReference type="PANTHER" id="PTHR19134:SF562">
    <property type="entry name" value="PROTEIN-TYROSINE-PHOSPHATASE"/>
    <property type="match status" value="1"/>
</dbReference>
<protein>
    <recommendedName>
        <fullName evidence="2">protein-tyrosine-phosphatase</fullName>
        <ecNumber evidence="2">3.1.3.48</ecNumber>
    </recommendedName>
</protein>
<name>A0AAN9GB18_9CAEN</name>
<proteinExistence type="inferred from homology"/>
<feature type="domain" description="Tyrosine specific protein phosphatases" evidence="6">
    <location>
        <begin position="30"/>
        <end position="99"/>
    </location>
</feature>
<dbReference type="PANTHER" id="PTHR19134">
    <property type="entry name" value="RECEPTOR-TYPE TYROSINE-PROTEIN PHOSPHATASE"/>
    <property type="match status" value="1"/>
</dbReference>
<dbReference type="Gene3D" id="3.90.190.10">
    <property type="entry name" value="Protein tyrosine phosphatase superfamily"/>
    <property type="match status" value="1"/>
</dbReference>
<keyword evidence="4" id="KW-0904">Protein phosphatase</keyword>
<comment type="similarity">
    <text evidence="1">Belongs to the protein-tyrosine phosphatase family.</text>
</comment>
<dbReference type="EMBL" id="JBAMIC010000010">
    <property type="protein sequence ID" value="KAK7101806.1"/>
    <property type="molecule type" value="Genomic_DNA"/>
</dbReference>
<dbReference type="PROSITE" id="PS50056">
    <property type="entry name" value="TYR_PHOSPHATASE_2"/>
    <property type="match status" value="1"/>
</dbReference>
<dbReference type="GO" id="GO:0004725">
    <property type="term" value="F:protein tyrosine phosphatase activity"/>
    <property type="evidence" value="ECO:0007669"/>
    <property type="project" value="UniProtKB-EC"/>
</dbReference>